<name>A0ABR3PYH0_9TREE</name>
<evidence type="ECO:0008006" key="3">
    <source>
        <dbReference type="Google" id="ProtNLM"/>
    </source>
</evidence>
<dbReference type="EMBL" id="JBBXJM010000005">
    <property type="protein sequence ID" value="KAL1407520.1"/>
    <property type="molecule type" value="Genomic_DNA"/>
</dbReference>
<proteinExistence type="predicted"/>
<gene>
    <name evidence="1" type="ORF">Q8F55_006953</name>
</gene>
<sequence length="247" mass="26108">MRPSLRALEGALRARPPAQAVLLETPATATPRDVLRALAEAGVEGIAPSQVTSYPVGATRPALTTTYHIQAGRRAPALAAALASRPLFYGGGRAATPAGGRPALGVTPGLREPPAATTTPYDARAWAAHNLERAASTQGAKARDPIPPIPVEWAIDPARSGRRVLVRGLPSRVPPIQVASLLAEFGEAGVEDAPRQVPPARWSLGSSWVLTANSVADAHALARKLNMNYYREVAYGKRFLMRASVVW</sequence>
<organism evidence="1 2">
    <name type="scientific">Vanrija albida</name>
    <dbReference type="NCBI Taxonomy" id="181172"/>
    <lineage>
        <taxon>Eukaryota</taxon>
        <taxon>Fungi</taxon>
        <taxon>Dikarya</taxon>
        <taxon>Basidiomycota</taxon>
        <taxon>Agaricomycotina</taxon>
        <taxon>Tremellomycetes</taxon>
        <taxon>Trichosporonales</taxon>
        <taxon>Trichosporonaceae</taxon>
        <taxon>Vanrija</taxon>
    </lineage>
</organism>
<protein>
    <recommendedName>
        <fullName evidence="3">RRM domain-containing protein</fullName>
    </recommendedName>
</protein>
<comment type="caution">
    <text evidence="1">The sequence shown here is derived from an EMBL/GenBank/DDBJ whole genome shotgun (WGS) entry which is preliminary data.</text>
</comment>
<reference evidence="1 2" key="1">
    <citation type="submission" date="2023-08" db="EMBL/GenBank/DDBJ databases">
        <title>Annotated Genome Sequence of Vanrija albida AlHP1.</title>
        <authorList>
            <person name="Herzog R."/>
        </authorList>
    </citation>
    <scope>NUCLEOTIDE SEQUENCE [LARGE SCALE GENOMIC DNA]</scope>
    <source>
        <strain evidence="1 2">AlHP1</strain>
    </source>
</reference>
<keyword evidence="2" id="KW-1185">Reference proteome</keyword>
<accession>A0ABR3PYH0</accession>
<dbReference type="RefSeq" id="XP_069207464.1">
    <property type="nucleotide sequence ID" value="XM_069355393.1"/>
</dbReference>
<dbReference type="Proteomes" id="UP001565368">
    <property type="component" value="Unassembled WGS sequence"/>
</dbReference>
<evidence type="ECO:0000313" key="1">
    <source>
        <dbReference type="EMBL" id="KAL1407520.1"/>
    </source>
</evidence>
<evidence type="ECO:0000313" key="2">
    <source>
        <dbReference type="Proteomes" id="UP001565368"/>
    </source>
</evidence>
<dbReference type="GeneID" id="95987996"/>